<accession>A0ACD3A2J1</accession>
<dbReference type="EMBL" id="ML208887">
    <property type="protein sequence ID" value="TFK59817.1"/>
    <property type="molecule type" value="Genomic_DNA"/>
</dbReference>
<proteinExistence type="predicted"/>
<gene>
    <name evidence="1" type="ORF">BDN72DRAFT_574275</name>
</gene>
<name>A0ACD3A2J1_9AGAR</name>
<evidence type="ECO:0000313" key="1">
    <source>
        <dbReference type="EMBL" id="TFK59817.1"/>
    </source>
</evidence>
<dbReference type="Proteomes" id="UP000308600">
    <property type="component" value="Unassembled WGS sequence"/>
</dbReference>
<evidence type="ECO:0000313" key="2">
    <source>
        <dbReference type="Proteomes" id="UP000308600"/>
    </source>
</evidence>
<sequence>MRFLKTQRTEARNHAMNLMPSLLLLRQGCHRLRMSLTSTSAQPPKTSLRTRRFFSGGWSDVGAIPVYLGWRLIILLSLQLRLR</sequence>
<keyword evidence="2" id="KW-1185">Reference proteome</keyword>
<organism evidence="1 2">
    <name type="scientific">Pluteus cervinus</name>
    <dbReference type="NCBI Taxonomy" id="181527"/>
    <lineage>
        <taxon>Eukaryota</taxon>
        <taxon>Fungi</taxon>
        <taxon>Dikarya</taxon>
        <taxon>Basidiomycota</taxon>
        <taxon>Agaricomycotina</taxon>
        <taxon>Agaricomycetes</taxon>
        <taxon>Agaricomycetidae</taxon>
        <taxon>Agaricales</taxon>
        <taxon>Pluteineae</taxon>
        <taxon>Pluteaceae</taxon>
        <taxon>Pluteus</taxon>
    </lineage>
</organism>
<protein>
    <submittedName>
        <fullName evidence="1">Uncharacterized protein</fullName>
    </submittedName>
</protein>
<reference evidence="1 2" key="1">
    <citation type="journal article" date="2019" name="Nat. Ecol. Evol.">
        <title>Megaphylogeny resolves global patterns of mushroom evolution.</title>
        <authorList>
            <person name="Varga T."/>
            <person name="Krizsan K."/>
            <person name="Foldi C."/>
            <person name="Dima B."/>
            <person name="Sanchez-Garcia M."/>
            <person name="Sanchez-Ramirez S."/>
            <person name="Szollosi G.J."/>
            <person name="Szarkandi J.G."/>
            <person name="Papp V."/>
            <person name="Albert L."/>
            <person name="Andreopoulos W."/>
            <person name="Angelini C."/>
            <person name="Antonin V."/>
            <person name="Barry K.W."/>
            <person name="Bougher N.L."/>
            <person name="Buchanan P."/>
            <person name="Buyck B."/>
            <person name="Bense V."/>
            <person name="Catcheside P."/>
            <person name="Chovatia M."/>
            <person name="Cooper J."/>
            <person name="Damon W."/>
            <person name="Desjardin D."/>
            <person name="Finy P."/>
            <person name="Geml J."/>
            <person name="Haridas S."/>
            <person name="Hughes K."/>
            <person name="Justo A."/>
            <person name="Karasinski D."/>
            <person name="Kautmanova I."/>
            <person name="Kiss B."/>
            <person name="Kocsube S."/>
            <person name="Kotiranta H."/>
            <person name="LaButti K.M."/>
            <person name="Lechner B.E."/>
            <person name="Liimatainen K."/>
            <person name="Lipzen A."/>
            <person name="Lukacs Z."/>
            <person name="Mihaltcheva S."/>
            <person name="Morgado L.N."/>
            <person name="Niskanen T."/>
            <person name="Noordeloos M.E."/>
            <person name="Ohm R.A."/>
            <person name="Ortiz-Santana B."/>
            <person name="Ovrebo C."/>
            <person name="Racz N."/>
            <person name="Riley R."/>
            <person name="Savchenko A."/>
            <person name="Shiryaev A."/>
            <person name="Soop K."/>
            <person name="Spirin V."/>
            <person name="Szebenyi C."/>
            <person name="Tomsovsky M."/>
            <person name="Tulloss R.E."/>
            <person name="Uehling J."/>
            <person name="Grigoriev I.V."/>
            <person name="Vagvolgyi C."/>
            <person name="Papp T."/>
            <person name="Martin F.M."/>
            <person name="Miettinen O."/>
            <person name="Hibbett D.S."/>
            <person name="Nagy L.G."/>
        </authorList>
    </citation>
    <scope>NUCLEOTIDE SEQUENCE [LARGE SCALE GENOMIC DNA]</scope>
    <source>
        <strain evidence="1 2">NL-1719</strain>
    </source>
</reference>